<dbReference type="PANTHER" id="PTHR12162:SF0">
    <property type="entry name" value="NIBRIN"/>
    <property type="match status" value="1"/>
</dbReference>
<proteinExistence type="inferred from homology"/>
<keyword evidence="6" id="KW-0539">Nucleus</keyword>
<dbReference type="Gene3D" id="3.40.50.10190">
    <property type="entry name" value="BRCT domain"/>
    <property type="match status" value="1"/>
</dbReference>
<name>A0A7M5UWI6_9CNID</name>
<comment type="similarity">
    <text evidence="8">Belongs to the Nibrin family.</text>
</comment>
<evidence type="ECO:0000256" key="3">
    <source>
        <dbReference type="ARBA" id="ARBA00022454"/>
    </source>
</evidence>
<dbReference type="GO" id="GO:0003684">
    <property type="term" value="F:damaged DNA binding"/>
    <property type="evidence" value="ECO:0007669"/>
    <property type="project" value="TreeGrafter"/>
</dbReference>
<dbReference type="InterPro" id="IPR008984">
    <property type="entry name" value="SMAD_FHA_dom_sf"/>
</dbReference>
<dbReference type="InterPro" id="IPR043014">
    <property type="entry name" value="Nibrin_BRCT2_sf"/>
</dbReference>
<evidence type="ECO:0000256" key="7">
    <source>
        <dbReference type="ARBA" id="ARBA00023306"/>
    </source>
</evidence>
<keyword evidence="4" id="KW-0227">DNA damage</keyword>
<keyword evidence="11" id="KW-1185">Reference proteome</keyword>
<comment type="subcellular location">
    <subcellularLocation>
        <location evidence="2">Chromosome</location>
    </subcellularLocation>
    <subcellularLocation>
        <location evidence="1">Nucleus</location>
    </subcellularLocation>
</comment>
<evidence type="ECO:0000256" key="8">
    <source>
        <dbReference type="ARBA" id="ARBA00044757"/>
    </source>
</evidence>
<evidence type="ECO:0000256" key="6">
    <source>
        <dbReference type="ARBA" id="ARBA00023242"/>
    </source>
</evidence>
<dbReference type="CDD" id="cd17741">
    <property type="entry name" value="BRCT_nibrin"/>
    <property type="match status" value="1"/>
</dbReference>
<dbReference type="PANTHER" id="PTHR12162">
    <property type="entry name" value="NIBRIN-RELATED"/>
    <property type="match status" value="1"/>
</dbReference>
<dbReference type="GO" id="GO:0005694">
    <property type="term" value="C:chromosome"/>
    <property type="evidence" value="ECO:0007669"/>
    <property type="project" value="UniProtKB-SubCell"/>
</dbReference>
<dbReference type="GO" id="GO:0030870">
    <property type="term" value="C:Mre11 complex"/>
    <property type="evidence" value="ECO:0007669"/>
    <property type="project" value="InterPro"/>
</dbReference>
<sequence>MRMWILKSQSEENATGDCYYLLPKRKYVVGRKDCDIVITGDASISRKHCIIEVTELDGPNCTCVIFTDTSKTGTKINDVKLKSKEETEAHDNSTIAFGKMKFQLRHQKYLVVPSSIKKSEQKQLLEPVSKLGGRLVKEWNAETTHLVMTKIIFTIKVVYALACGKHIVTPKFFEDILDCCDKKLGKKLPDEKNYLPVIQEQSMINMNALFYPNQERSQLFVGKIFVTLSATQHSRLKHAIQYSGGSMILQESREQKILKSISTSQTMVMALEGHEERSLSKDQSKWMKELQNMLSTHGLRGIGESEIGLALINNSLEKYCNPASKNVNVFCTTTDTQALSQQQSQLSEMSQVMLLPISHNK</sequence>
<dbReference type="InterPro" id="IPR001357">
    <property type="entry name" value="BRCT_dom"/>
</dbReference>
<dbReference type="OrthoDB" id="552194at2759"/>
<dbReference type="Proteomes" id="UP000594262">
    <property type="component" value="Unplaced"/>
</dbReference>
<keyword evidence="3" id="KW-0158">Chromosome</keyword>
<dbReference type="InterPro" id="IPR000253">
    <property type="entry name" value="FHA_dom"/>
</dbReference>
<dbReference type="PROSITE" id="PS50006">
    <property type="entry name" value="FHA_DOMAIN"/>
    <property type="match status" value="1"/>
</dbReference>
<dbReference type="InterPro" id="IPR040227">
    <property type="entry name" value="Nibrin-rel"/>
</dbReference>
<dbReference type="SUPFAM" id="SSF49879">
    <property type="entry name" value="SMAD/FHA domain"/>
    <property type="match status" value="1"/>
</dbReference>
<protein>
    <recommendedName>
        <fullName evidence="9">FHA domain-containing protein</fullName>
    </recommendedName>
</protein>
<evidence type="ECO:0000256" key="5">
    <source>
        <dbReference type="ARBA" id="ARBA00023204"/>
    </source>
</evidence>
<dbReference type="InterPro" id="IPR036420">
    <property type="entry name" value="BRCT_dom_sf"/>
</dbReference>
<dbReference type="InterPro" id="IPR032429">
    <property type="entry name" value="Nibrin_BRCT2"/>
</dbReference>
<dbReference type="SMART" id="SM00240">
    <property type="entry name" value="FHA"/>
    <property type="match status" value="1"/>
</dbReference>
<evidence type="ECO:0000313" key="11">
    <source>
        <dbReference type="Proteomes" id="UP000594262"/>
    </source>
</evidence>
<dbReference type="CDD" id="cd22667">
    <property type="entry name" value="FHA_NBN"/>
    <property type="match status" value="1"/>
</dbReference>
<feature type="domain" description="FHA" evidence="9">
    <location>
        <begin position="27"/>
        <end position="81"/>
    </location>
</feature>
<evidence type="ECO:0000313" key="10">
    <source>
        <dbReference type="EnsemblMetazoa" id="CLYHEMP005611.2"/>
    </source>
</evidence>
<evidence type="ECO:0000259" key="9">
    <source>
        <dbReference type="PROSITE" id="PS50006"/>
    </source>
</evidence>
<organism evidence="10 11">
    <name type="scientific">Clytia hemisphaerica</name>
    <dbReference type="NCBI Taxonomy" id="252671"/>
    <lineage>
        <taxon>Eukaryota</taxon>
        <taxon>Metazoa</taxon>
        <taxon>Cnidaria</taxon>
        <taxon>Hydrozoa</taxon>
        <taxon>Hydroidolina</taxon>
        <taxon>Leptothecata</taxon>
        <taxon>Obeliida</taxon>
        <taxon>Clytiidae</taxon>
        <taxon>Clytia</taxon>
    </lineage>
</organism>
<dbReference type="Pfam" id="PF16508">
    <property type="entry name" value="NIBRIN_BRCT_II"/>
    <property type="match status" value="1"/>
</dbReference>
<dbReference type="SUPFAM" id="SSF52113">
    <property type="entry name" value="BRCT domain"/>
    <property type="match status" value="1"/>
</dbReference>
<dbReference type="Gene3D" id="2.60.200.20">
    <property type="match status" value="1"/>
</dbReference>
<accession>A0A7M5UWI6</accession>
<evidence type="ECO:0000256" key="1">
    <source>
        <dbReference type="ARBA" id="ARBA00004123"/>
    </source>
</evidence>
<dbReference type="Pfam" id="PF00498">
    <property type="entry name" value="FHA"/>
    <property type="match status" value="1"/>
</dbReference>
<keyword evidence="5" id="KW-0234">DNA repair</keyword>
<dbReference type="AlphaFoldDB" id="A0A7M5UWI6"/>
<dbReference type="Pfam" id="PF16770">
    <property type="entry name" value="RTT107_BRCT_5"/>
    <property type="match status" value="1"/>
</dbReference>
<evidence type="ECO:0000256" key="2">
    <source>
        <dbReference type="ARBA" id="ARBA00004286"/>
    </source>
</evidence>
<evidence type="ECO:0000256" key="4">
    <source>
        <dbReference type="ARBA" id="ARBA00022763"/>
    </source>
</evidence>
<dbReference type="EnsemblMetazoa" id="CLYHEMT005611.2">
    <property type="protein sequence ID" value="CLYHEMP005611.2"/>
    <property type="gene ID" value="CLYHEMG005611"/>
</dbReference>
<dbReference type="GO" id="GO:0000724">
    <property type="term" value="P:double-strand break repair via homologous recombination"/>
    <property type="evidence" value="ECO:0007669"/>
    <property type="project" value="TreeGrafter"/>
</dbReference>
<keyword evidence="7" id="KW-0131">Cell cycle</keyword>
<dbReference type="Gene3D" id="3.40.50.10980">
    <property type="entry name" value="Nibrin, BRCT2 domain"/>
    <property type="match status" value="1"/>
</dbReference>
<dbReference type="GO" id="GO:0007095">
    <property type="term" value="P:mitotic G2 DNA damage checkpoint signaling"/>
    <property type="evidence" value="ECO:0007669"/>
    <property type="project" value="InterPro"/>
</dbReference>
<reference evidence="10" key="1">
    <citation type="submission" date="2021-01" db="UniProtKB">
        <authorList>
            <consortium name="EnsemblMetazoa"/>
        </authorList>
    </citation>
    <scope>IDENTIFICATION</scope>
</reference>